<evidence type="ECO:0000313" key="3">
    <source>
        <dbReference type="Proteomes" id="UP001054945"/>
    </source>
</evidence>
<dbReference type="Proteomes" id="UP001054945">
    <property type="component" value="Unassembled WGS sequence"/>
</dbReference>
<accession>A0AAV4XKR4</accession>
<evidence type="ECO:0000256" key="1">
    <source>
        <dbReference type="SAM" id="MobiDB-lite"/>
    </source>
</evidence>
<comment type="caution">
    <text evidence="2">The sequence shown here is derived from an EMBL/GenBank/DDBJ whole genome shotgun (WGS) entry which is preliminary data.</text>
</comment>
<gene>
    <name evidence="2" type="ORF">CEXT_69371</name>
</gene>
<dbReference type="AlphaFoldDB" id="A0AAV4XKR4"/>
<organism evidence="2 3">
    <name type="scientific">Caerostris extrusa</name>
    <name type="common">Bark spider</name>
    <name type="synonym">Caerostris bankana</name>
    <dbReference type="NCBI Taxonomy" id="172846"/>
    <lineage>
        <taxon>Eukaryota</taxon>
        <taxon>Metazoa</taxon>
        <taxon>Ecdysozoa</taxon>
        <taxon>Arthropoda</taxon>
        <taxon>Chelicerata</taxon>
        <taxon>Arachnida</taxon>
        <taxon>Araneae</taxon>
        <taxon>Araneomorphae</taxon>
        <taxon>Entelegynae</taxon>
        <taxon>Araneoidea</taxon>
        <taxon>Araneidae</taxon>
        <taxon>Caerostris</taxon>
    </lineage>
</organism>
<sequence length="77" mass="9165">MKCKSEIKRIIDLKTKRNYCKNKRQRRRERTGKKDQQMKQGQRQWIGLFDEPSSIIQAPTYYTQFEGGNETTATKPP</sequence>
<evidence type="ECO:0000313" key="2">
    <source>
        <dbReference type="EMBL" id="GIY94531.1"/>
    </source>
</evidence>
<proteinExistence type="predicted"/>
<name>A0AAV4XKR4_CAEEX</name>
<protein>
    <submittedName>
        <fullName evidence="2">Uncharacterized protein</fullName>
    </submittedName>
</protein>
<feature type="compositionally biased region" description="Basic residues" evidence="1">
    <location>
        <begin position="17"/>
        <end position="31"/>
    </location>
</feature>
<feature type="region of interest" description="Disordered" evidence="1">
    <location>
        <begin position="17"/>
        <end position="41"/>
    </location>
</feature>
<dbReference type="EMBL" id="BPLR01017798">
    <property type="protein sequence ID" value="GIY94531.1"/>
    <property type="molecule type" value="Genomic_DNA"/>
</dbReference>
<keyword evidence="3" id="KW-1185">Reference proteome</keyword>
<reference evidence="2 3" key="1">
    <citation type="submission" date="2021-06" db="EMBL/GenBank/DDBJ databases">
        <title>Caerostris extrusa draft genome.</title>
        <authorList>
            <person name="Kono N."/>
            <person name="Arakawa K."/>
        </authorList>
    </citation>
    <scope>NUCLEOTIDE SEQUENCE [LARGE SCALE GENOMIC DNA]</scope>
</reference>